<protein>
    <submittedName>
        <fullName evidence="2">Uncharacterized protein</fullName>
    </submittedName>
</protein>
<evidence type="ECO:0000256" key="1">
    <source>
        <dbReference type="SAM" id="MobiDB-lite"/>
    </source>
</evidence>
<feature type="non-terminal residue" evidence="2">
    <location>
        <position position="1"/>
    </location>
</feature>
<gene>
    <name evidence="2" type="primary">ORF52257</name>
</gene>
<feature type="region of interest" description="Disordered" evidence="1">
    <location>
        <begin position="1"/>
        <end position="36"/>
    </location>
</feature>
<proteinExistence type="predicted"/>
<dbReference type="AlphaFoldDB" id="A0A0B6Z9I9"/>
<dbReference type="EMBL" id="HACG01017736">
    <property type="protein sequence ID" value="CEK64601.1"/>
    <property type="molecule type" value="Transcribed_RNA"/>
</dbReference>
<evidence type="ECO:0000313" key="2">
    <source>
        <dbReference type="EMBL" id="CEK64601.1"/>
    </source>
</evidence>
<name>A0A0B6Z9I9_9EUPU</name>
<feature type="compositionally biased region" description="Polar residues" evidence="1">
    <location>
        <begin position="1"/>
        <end position="26"/>
    </location>
</feature>
<reference evidence="2" key="1">
    <citation type="submission" date="2014-12" db="EMBL/GenBank/DDBJ databases">
        <title>Insight into the proteome of Arion vulgaris.</title>
        <authorList>
            <person name="Aradska J."/>
            <person name="Bulat T."/>
            <person name="Smidak R."/>
            <person name="Sarate P."/>
            <person name="Gangsoo J."/>
            <person name="Sialana F."/>
            <person name="Bilban M."/>
            <person name="Lubec G."/>
        </authorList>
    </citation>
    <scope>NUCLEOTIDE SEQUENCE</scope>
    <source>
        <tissue evidence="2">Skin</tissue>
    </source>
</reference>
<sequence length="64" mass="6965">ISSANSPSHLTESPITSNIRSPSSTHIQHETMLPDDGSSYELCGVKAIRPNGLPIKKINSQHFH</sequence>
<organism evidence="2">
    <name type="scientific">Arion vulgaris</name>
    <dbReference type="NCBI Taxonomy" id="1028688"/>
    <lineage>
        <taxon>Eukaryota</taxon>
        <taxon>Metazoa</taxon>
        <taxon>Spiralia</taxon>
        <taxon>Lophotrochozoa</taxon>
        <taxon>Mollusca</taxon>
        <taxon>Gastropoda</taxon>
        <taxon>Heterobranchia</taxon>
        <taxon>Euthyneura</taxon>
        <taxon>Panpulmonata</taxon>
        <taxon>Eupulmonata</taxon>
        <taxon>Stylommatophora</taxon>
        <taxon>Helicina</taxon>
        <taxon>Arionoidea</taxon>
        <taxon>Arionidae</taxon>
        <taxon>Arion</taxon>
    </lineage>
</organism>
<accession>A0A0B6Z9I9</accession>